<keyword evidence="3" id="KW-0804">Transcription</keyword>
<dbReference type="InterPro" id="IPR018060">
    <property type="entry name" value="HTH_AraC"/>
</dbReference>
<dbReference type="SUPFAM" id="SSF46689">
    <property type="entry name" value="Homeodomain-like"/>
    <property type="match status" value="2"/>
</dbReference>
<dbReference type="SMART" id="SM00342">
    <property type="entry name" value="HTH_ARAC"/>
    <property type="match status" value="1"/>
</dbReference>
<comment type="caution">
    <text evidence="5">The sequence shown here is derived from an EMBL/GenBank/DDBJ whole genome shotgun (WGS) entry which is preliminary data.</text>
</comment>
<dbReference type="PROSITE" id="PS00041">
    <property type="entry name" value="HTH_ARAC_FAMILY_1"/>
    <property type="match status" value="1"/>
</dbReference>
<keyword evidence="6" id="KW-1185">Reference proteome</keyword>
<evidence type="ECO:0000256" key="3">
    <source>
        <dbReference type="ARBA" id="ARBA00023163"/>
    </source>
</evidence>
<organism evidence="5 6">
    <name type="scientific">Exilibacterium tricleocarpae</name>
    <dbReference type="NCBI Taxonomy" id="2591008"/>
    <lineage>
        <taxon>Bacteria</taxon>
        <taxon>Pseudomonadati</taxon>
        <taxon>Pseudomonadota</taxon>
        <taxon>Gammaproteobacteria</taxon>
        <taxon>Cellvibrionales</taxon>
        <taxon>Cellvibrionaceae</taxon>
        <taxon>Exilibacterium</taxon>
    </lineage>
</organism>
<evidence type="ECO:0000259" key="4">
    <source>
        <dbReference type="PROSITE" id="PS01124"/>
    </source>
</evidence>
<evidence type="ECO:0000313" key="6">
    <source>
        <dbReference type="Proteomes" id="UP000319732"/>
    </source>
</evidence>
<dbReference type="PANTHER" id="PTHR47893:SF1">
    <property type="entry name" value="REGULATORY PROTEIN PCHR"/>
    <property type="match status" value="1"/>
</dbReference>
<evidence type="ECO:0000256" key="1">
    <source>
        <dbReference type="ARBA" id="ARBA00023015"/>
    </source>
</evidence>
<dbReference type="Proteomes" id="UP000319732">
    <property type="component" value="Unassembled WGS sequence"/>
</dbReference>
<dbReference type="InterPro" id="IPR053142">
    <property type="entry name" value="PchR_regulatory_protein"/>
</dbReference>
<dbReference type="InterPro" id="IPR018062">
    <property type="entry name" value="HTH_AraC-typ_CS"/>
</dbReference>
<dbReference type="AlphaFoldDB" id="A0A545SZX9"/>
<keyword evidence="2" id="KW-0238">DNA-binding</keyword>
<dbReference type="InterPro" id="IPR020449">
    <property type="entry name" value="Tscrpt_reg_AraC-type_HTH"/>
</dbReference>
<dbReference type="PROSITE" id="PS01124">
    <property type="entry name" value="HTH_ARAC_FAMILY_2"/>
    <property type="match status" value="1"/>
</dbReference>
<accession>A0A545SZX9</accession>
<gene>
    <name evidence="5" type="ORF">FKG94_21130</name>
</gene>
<reference evidence="5 6" key="1">
    <citation type="submission" date="2019-06" db="EMBL/GenBank/DDBJ databases">
        <title>Whole genome sequence for Cellvibrionaceae sp. R142.</title>
        <authorList>
            <person name="Wang G."/>
        </authorList>
    </citation>
    <scope>NUCLEOTIDE SEQUENCE [LARGE SCALE GENOMIC DNA]</scope>
    <source>
        <strain evidence="5 6">R142</strain>
    </source>
</reference>
<dbReference type="OrthoDB" id="5949386at2"/>
<evidence type="ECO:0000256" key="2">
    <source>
        <dbReference type="ARBA" id="ARBA00023125"/>
    </source>
</evidence>
<dbReference type="Gene3D" id="1.10.10.60">
    <property type="entry name" value="Homeodomain-like"/>
    <property type="match status" value="2"/>
</dbReference>
<dbReference type="EMBL" id="VHSG01000024">
    <property type="protein sequence ID" value="TQV70528.1"/>
    <property type="molecule type" value="Genomic_DNA"/>
</dbReference>
<feature type="domain" description="HTH araC/xylS-type" evidence="4">
    <location>
        <begin position="254"/>
        <end position="352"/>
    </location>
</feature>
<protein>
    <submittedName>
        <fullName evidence="5">Helix-turn-helix transcriptional regulator</fullName>
    </submittedName>
</protein>
<dbReference type="PRINTS" id="PR00032">
    <property type="entry name" value="HTHARAC"/>
</dbReference>
<proteinExistence type="predicted"/>
<evidence type="ECO:0000313" key="5">
    <source>
        <dbReference type="EMBL" id="TQV70528.1"/>
    </source>
</evidence>
<dbReference type="InterPro" id="IPR009057">
    <property type="entry name" value="Homeodomain-like_sf"/>
</dbReference>
<dbReference type="GO" id="GO:0043565">
    <property type="term" value="F:sequence-specific DNA binding"/>
    <property type="evidence" value="ECO:0007669"/>
    <property type="project" value="InterPro"/>
</dbReference>
<sequence length="363" mass="40961">MPGLKIYERPDVIELHKMSLNARDVAASIAEFSEFEVTGYRTGIAEVWRAQNRSPDNFIVNARFDGANFNTGVSLIQSHIDLTGVKKPIETIFEPSDCLRLQFRLSGKSTDCHADGSTSDVRMPSVLLTYLPKGANLHQVVSAGENWHTMTFSFPRLLVSTLLEGQRGGVEQSLKELLDSEKPMLHWQMPLTPDQRAILNGICKTPLRGALKARYLEAKSIELLCLALYDFKGADGKGDAGGIPLNQQDQSNLRLARDILSREFRTPLTLDELARRVGLNRRKLAQGFKQIFHSTVYGYCIRLRMEEARRLLVDKGICVTEVAFEVGYQDPSSFTKAFKQYFNVLPKEFRNRAFDSRDARVDL</sequence>
<dbReference type="PANTHER" id="PTHR47893">
    <property type="entry name" value="REGULATORY PROTEIN PCHR"/>
    <property type="match status" value="1"/>
</dbReference>
<dbReference type="Pfam" id="PF12833">
    <property type="entry name" value="HTH_18"/>
    <property type="match status" value="1"/>
</dbReference>
<name>A0A545SZX9_9GAMM</name>
<dbReference type="GO" id="GO:0003700">
    <property type="term" value="F:DNA-binding transcription factor activity"/>
    <property type="evidence" value="ECO:0007669"/>
    <property type="project" value="InterPro"/>
</dbReference>
<keyword evidence="1" id="KW-0805">Transcription regulation</keyword>